<gene>
    <name evidence="2" type="ORF">LEL_06659</name>
</gene>
<keyword evidence="1" id="KW-0732">Signal</keyword>
<sequence>MKLYISLNLLCFAGTALCAAISVREDNPVPPNFCCFHLRDVISGQNVRQNSQTGELFLNDASLPQGWYCINQNYDSKVLYDRDNNACIQTSPGNEFQCLDGTPGGDTWEVASDGQGPYLKDYGNAVFSICNVNGRQQVFGPSPPGGLSCQMTILRVQDRAGQCK</sequence>
<accession>A0A162ITE9</accession>
<proteinExistence type="predicted"/>
<protein>
    <submittedName>
        <fullName evidence="2">Uncharacterized protein</fullName>
    </submittedName>
</protein>
<name>A0A162ITE9_CORDF</name>
<dbReference type="AlphaFoldDB" id="A0A162ITE9"/>
<keyword evidence="3" id="KW-1185">Reference proteome</keyword>
<evidence type="ECO:0000313" key="3">
    <source>
        <dbReference type="Proteomes" id="UP000076881"/>
    </source>
</evidence>
<feature type="signal peptide" evidence="1">
    <location>
        <begin position="1"/>
        <end position="18"/>
    </location>
</feature>
<feature type="chain" id="PRO_5007835560" evidence="1">
    <location>
        <begin position="19"/>
        <end position="164"/>
    </location>
</feature>
<organism evidence="2 3">
    <name type="scientific">Akanthomyces lecanii RCEF 1005</name>
    <dbReference type="NCBI Taxonomy" id="1081108"/>
    <lineage>
        <taxon>Eukaryota</taxon>
        <taxon>Fungi</taxon>
        <taxon>Dikarya</taxon>
        <taxon>Ascomycota</taxon>
        <taxon>Pezizomycotina</taxon>
        <taxon>Sordariomycetes</taxon>
        <taxon>Hypocreomycetidae</taxon>
        <taxon>Hypocreales</taxon>
        <taxon>Cordycipitaceae</taxon>
        <taxon>Akanthomyces</taxon>
        <taxon>Cordyceps confragosa</taxon>
    </lineage>
</organism>
<evidence type="ECO:0000313" key="2">
    <source>
        <dbReference type="EMBL" id="OAA76975.1"/>
    </source>
</evidence>
<dbReference type="Proteomes" id="UP000076881">
    <property type="component" value="Unassembled WGS sequence"/>
</dbReference>
<comment type="caution">
    <text evidence="2">The sequence shown here is derived from an EMBL/GenBank/DDBJ whole genome shotgun (WGS) entry which is preliminary data.</text>
</comment>
<dbReference type="EMBL" id="AZHF01000004">
    <property type="protein sequence ID" value="OAA76975.1"/>
    <property type="molecule type" value="Genomic_DNA"/>
</dbReference>
<evidence type="ECO:0000256" key="1">
    <source>
        <dbReference type="SAM" id="SignalP"/>
    </source>
</evidence>
<reference evidence="2 3" key="1">
    <citation type="journal article" date="2016" name="Genome Biol. Evol.">
        <title>Divergent and convergent evolution of fungal pathogenicity.</title>
        <authorList>
            <person name="Shang Y."/>
            <person name="Xiao G."/>
            <person name="Zheng P."/>
            <person name="Cen K."/>
            <person name="Zhan S."/>
            <person name="Wang C."/>
        </authorList>
    </citation>
    <scope>NUCLEOTIDE SEQUENCE [LARGE SCALE GENOMIC DNA]</scope>
    <source>
        <strain evidence="2 3">RCEF 1005</strain>
    </source>
</reference>
<dbReference type="OrthoDB" id="4912193at2759"/>